<comment type="caution">
    <text evidence="1">The sequence shown here is derived from an EMBL/GenBank/DDBJ whole genome shotgun (WGS) entry which is preliminary data.</text>
</comment>
<dbReference type="HOGENOM" id="CLU_3294534_0_0_10"/>
<dbReference type="Proteomes" id="UP000004407">
    <property type="component" value="Unassembled WGS sequence"/>
</dbReference>
<evidence type="ECO:0000313" key="1">
    <source>
        <dbReference type="EMBL" id="EHJ41800.1"/>
    </source>
</evidence>
<dbReference type="AlphaFoldDB" id="G6AUU5"/>
<protein>
    <submittedName>
        <fullName evidence="1">Uncharacterized protein</fullName>
    </submittedName>
</protein>
<organism evidence="1 2">
    <name type="scientific">Leyella stercorea DSM 18206</name>
    <dbReference type="NCBI Taxonomy" id="1002367"/>
    <lineage>
        <taxon>Bacteria</taxon>
        <taxon>Pseudomonadati</taxon>
        <taxon>Bacteroidota</taxon>
        <taxon>Bacteroidia</taxon>
        <taxon>Bacteroidales</taxon>
        <taxon>Prevotellaceae</taxon>
        <taxon>Leyella</taxon>
    </lineage>
</organism>
<reference evidence="1 2" key="1">
    <citation type="submission" date="2011-08" db="EMBL/GenBank/DDBJ databases">
        <authorList>
            <person name="Weinstock G."/>
            <person name="Sodergren E."/>
            <person name="Clifton S."/>
            <person name="Fulton L."/>
            <person name="Fulton B."/>
            <person name="Courtney L."/>
            <person name="Fronick C."/>
            <person name="Harrison M."/>
            <person name="Strong C."/>
            <person name="Farmer C."/>
            <person name="Delahaunty K."/>
            <person name="Markovic C."/>
            <person name="Hall O."/>
            <person name="Minx P."/>
            <person name="Tomlinson C."/>
            <person name="Mitreva M."/>
            <person name="Hou S."/>
            <person name="Chen J."/>
            <person name="Wollam A."/>
            <person name="Pepin K.H."/>
            <person name="Johnson M."/>
            <person name="Bhonagiri V."/>
            <person name="Zhang X."/>
            <person name="Suruliraj S."/>
            <person name="Warren W."/>
            <person name="Chinwalla A."/>
            <person name="Mardis E.R."/>
            <person name="Wilson R.K."/>
        </authorList>
    </citation>
    <scope>NUCLEOTIDE SEQUENCE [LARGE SCALE GENOMIC DNA]</scope>
    <source>
        <strain evidence="1 2">DSM 18206</strain>
    </source>
</reference>
<gene>
    <name evidence="1" type="ORF">HMPREF0673_00381</name>
</gene>
<proteinExistence type="predicted"/>
<sequence>MRQYRHLCSYLSLLVIQIFYMVKTSRYINISTSHHFNPSD</sequence>
<evidence type="ECO:0000313" key="2">
    <source>
        <dbReference type="Proteomes" id="UP000004407"/>
    </source>
</evidence>
<accession>G6AUU5</accession>
<dbReference type="EMBL" id="AFZZ01000048">
    <property type="protein sequence ID" value="EHJ41800.1"/>
    <property type="molecule type" value="Genomic_DNA"/>
</dbReference>
<name>G6AUU5_9BACT</name>